<name>A0A1H3R3Q2_9BACT</name>
<accession>A0A1H3R3Q2</accession>
<reference evidence="1 2" key="1">
    <citation type="submission" date="2016-10" db="EMBL/GenBank/DDBJ databases">
        <authorList>
            <person name="Varghese N."/>
            <person name="Submissions S."/>
        </authorList>
    </citation>
    <scope>NUCLEOTIDE SEQUENCE [LARGE SCALE GENOMIC DNA]</scope>
    <source>
        <strain evidence="1 2">DSM 17997</strain>
    </source>
</reference>
<dbReference type="Proteomes" id="UP000199663">
    <property type="component" value="Unassembled WGS sequence"/>
</dbReference>
<organism evidence="1 2">
    <name type="scientific">Rhodonellum ikkaensis</name>
    <dbReference type="NCBI Taxonomy" id="336829"/>
    <lineage>
        <taxon>Bacteria</taxon>
        <taxon>Pseudomonadati</taxon>
        <taxon>Bacteroidota</taxon>
        <taxon>Cytophagia</taxon>
        <taxon>Cytophagales</taxon>
        <taxon>Cytophagaceae</taxon>
        <taxon>Rhodonellum</taxon>
    </lineage>
</organism>
<comment type="caution">
    <text evidence="1">The sequence shown here is derived from an EMBL/GenBank/DDBJ whole genome shotgun (WGS) entry which is preliminary data.</text>
</comment>
<sequence>MKLLILFFSVFIMMQDQPCAEIKLEVTNVKNSQGVVRVLLFDGENGFPNDPKKAFKSASGEIINNKVTFTFKGIPKGAYAISVFHDSQNLGYLRTNILGIPKDDYGFSNNASGHFGPPSFEKAKFSVDKQKVEVRIRF</sequence>
<evidence type="ECO:0000313" key="1">
    <source>
        <dbReference type="EMBL" id="SDZ20307.1"/>
    </source>
</evidence>
<keyword evidence="2" id="KW-1185">Reference proteome</keyword>
<dbReference type="InterPro" id="IPR018673">
    <property type="entry name" value="DUF2141"/>
</dbReference>
<dbReference type="Pfam" id="PF09912">
    <property type="entry name" value="DUF2141"/>
    <property type="match status" value="1"/>
</dbReference>
<gene>
    <name evidence="1" type="ORF">SAMN05444412_107172</name>
</gene>
<dbReference type="EMBL" id="FNQC01000007">
    <property type="protein sequence ID" value="SDZ20307.1"/>
    <property type="molecule type" value="Genomic_DNA"/>
</dbReference>
<evidence type="ECO:0000313" key="2">
    <source>
        <dbReference type="Proteomes" id="UP000199663"/>
    </source>
</evidence>
<protein>
    <submittedName>
        <fullName evidence="1">Uncharacterized conserved protein, DUF2141 family</fullName>
    </submittedName>
</protein>
<proteinExistence type="predicted"/>
<dbReference type="RefSeq" id="WP_019597790.1">
    <property type="nucleotide sequence ID" value="NZ_FNQC01000007.1"/>
</dbReference>